<organism evidence="15 16">
    <name type="scientific">Prorocentrum cordatum</name>
    <dbReference type="NCBI Taxonomy" id="2364126"/>
    <lineage>
        <taxon>Eukaryota</taxon>
        <taxon>Sar</taxon>
        <taxon>Alveolata</taxon>
        <taxon>Dinophyceae</taxon>
        <taxon>Prorocentrales</taxon>
        <taxon>Prorocentraceae</taxon>
        <taxon>Prorocentrum</taxon>
    </lineage>
</organism>
<feature type="compositionally biased region" description="Polar residues" evidence="11">
    <location>
        <begin position="37"/>
        <end position="47"/>
    </location>
</feature>
<dbReference type="SMART" id="SM00100">
    <property type="entry name" value="cNMP"/>
    <property type="match status" value="1"/>
</dbReference>
<keyword evidence="2" id="KW-0813">Transport</keyword>
<evidence type="ECO:0000256" key="8">
    <source>
        <dbReference type="ARBA" id="ARBA00023286"/>
    </source>
</evidence>
<feature type="domain" description="EF-hand" evidence="14">
    <location>
        <begin position="727"/>
        <end position="762"/>
    </location>
</feature>
<protein>
    <recommendedName>
        <fullName evidence="17">Calmodulin</fullName>
    </recommendedName>
</protein>
<evidence type="ECO:0000256" key="10">
    <source>
        <dbReference type="SAM" id="Coils"/>
    </source>
</evidence>
<gene>
    <name evidence="15" type="ORF">PCOR1329_LOCUS2288</name>
</gene>
<dbReference type="InterPro" id="IPR018488">
    <property type="entry name" value="cNMP-bd_CS"/>
</dbReference>
<feature type="domain" description="Cyclic nucleotide-binding" evidence="13">
    <location>
        <begin position="546"/>
        <end position="636"/>
    </location>
</feature>
<keyword evidence="7 12" id="KW-0472">Membrane</keyword>
<dbReference type="PANTHER" id="PTHR45638:SF11">
    <property type="entry name" value="CYCLIC NUCLEOTIDE-GATED CATION CHANNEL SUBUNIT A"/>
    <property type="match status" value="1"/>
</dbReference>
<dbReference type="Gene3D" id="2.60.120.10">
    <property type="entry name" value="Jelly Rolls"/>
    <property type="match status" value="1"/>
</dbReference>
<dbReference type="InterPro" id="IPR014710">
    <property type="entry name" value="RmlC-like_jellyroll"/>
</dbReference>
<proteinExistence type="predicted"/>
<feature type="compositionally biased region" description="Basic and acidic residues" evidence="11">
    <location>
        <begin position="75"/>
        <end position="101"/>
    </location>
</feature>
<evidence type="ECO:0000256" key="12">
    <source>
        <dbReference type="SAM" id="Phobius"/>
    </source>
</evidence>
<dbReference type="Gene3D" id="1.10.238.10">
    <property type="entry name" value="EF-hand"/>
    <property type="match status" value="1"/>
</dbReference>
<dbReference type="Proteomes" id="UP001189429">
    <property type="component" value="Unassembled WGS sequence"/>
</dbReference>
<keyword evidence="4" id="KW-0106">Calcium</keyword>
<dbReference type="SUPFAM" id="SSF81324">
    <property type="entry name" value="Voltage-gated potassium channels"/>
    <property type="match status" value="1"/>
</dbReference>
<dbReference type="InterPro" id="IPR000595">
    <property type="entry name" value="cNMP-bd_dom"/>
</dbReference>
<dbReference type="PANTHER" id="PTHR45638">
    <property type="entry name" value="CYCLIC NUCLEOTIDE-GATED CATION CHANNEL SUBUNIT A"/>
    <property type="match status" value="1"/>
</dbReference>
<dbReference type="InterPro" id="IPR013099">
    <property type="entry name" value="K_chnl_dom"/>
</dbReference>
<evidence type="ECO:0000256" key="2">
    <source>
        <dbReference type="ARBA" id="ARBA00022448"/>
    </source>
</evidence>
<comment type="subcellular location">
    <subcellularLocation>
        <location evidence="1">Membrane</location>
        <topology evidence="1">Multi-pass membrane protein</topology>
    </subcellularLocation>
</comment>
<evidence type="ECO:0000259" key="14">
    <source>
        <dbReference type="PROSITE" id="PS50222"/>
    </source>
</evidence>
<dbReference type="Gene3D" id="1.10.287.70">
    <property type="match status" value="1"/>
</dbReference>
<dbReference type="InterPro" id="IPR050866">
    <property type="entry name" value="CNG_cation_channel"/>
</dbReference>
<dbReference type="PROSITE" id="PS50042">
    <property type="entry name" value="CNMP_BINDING_3"/>
    <property type="match status" value="1"/>
</dbReference>
<evidence type="ECO:0000256" key="9">
    <source>
        <dbReference type="ARBA" id="ARBA00023303"/>
    </source>
</evidence>
<dbReference type="InterPro" id="IPR002048">
    <property type="entry name" value="EF_hand_dom"/>
</dbReference>
<keyword evidence="9" id="KW-0407">Ion channel</keyword>
<dbReference type="InterPro" id="IPR011992">
    <property type="entry name" value="EF-hand-dom_pair"/>
</dbReference>
<dbReference type="CDD" id="cd00038">
    <property type="entry name" value="CAP_ED"/>
    <property type="match status" value="1"/>
</dbReference>
<keyword evidence="8" id="KW-1071">Ligand-gated ion channel</keyword>
<dbReference type="Pfam" id="PF07885">
    <property type="entry name" value="Ion_trans_2"/>
    <property type="match status" value="1"/>
</dbReference>
<dbReference type="InterPro" id="IPR018247">
    <property type="entry name" value="EF_Hand_1_Ca_BS"/>
</dbReference>
<keyword evidence="3 12" id="KW-0812">Transmembrane</keyword>
<feature type="region of interest" description="Disordered" evidence="11">
    <location>
        <begin position="789"/>
        <end position="814"/>
    </location>
</feature>
<dbReference type="EMBL" id="CAUYUJ010000570">
    <property type="protein sequence ID" value="CAK0791380.1"/>
    <property type="molecule type" value="Genomic_DNA"/>
</dbReference>
<evidence type="ECO:0000313" key="15">
    <source>
        <dbReference type="EMBL" id="CAK0791380.1"/>
    </source>
</evidence>
<evidence type="ECO:0000313" key="16">
    <source>
        <dbReference type="Proteomes" id="UP001189429"/>
    </source>
</evidence>
<reference evidence="15" key="1">
    <citation type="submission" date="2023-10" db="EMBL/GenBank/DDBJ databases">
        <authorList>
            <person name="Chen Y."/>
            <person name="Shah S."/>
            <person name="Dougan E. K."/>
            <person name="Thang M."/>
            <person name="Chan C."/>
        </authorList>
    </citation>
    <scope>NUCLEOTIDE SEQUENCE [LARGE SCALE GENOMIC DNA]</scope>
</reference>
<evidence type="ECO:0000256" key="4">
    <source>
        <dbReference type="ARBA" id="ARBA00022837"/>
    </source>
</evidence>
<evidence type="ECO:0000256" key="5">
    <source>
        <dbReference type="ARBA" id="ARBA00022989"/>
    </source>
</evidence>
<comment type="caution">
    <text evidence="15">The sequence shown here is derived from an EMBL/GenBank/DDBJ whole genome shotgun (WGS) entry which is preliminary data.</text>
</comment>
<evidence type="ECO:0000256" key="11">
    <source>
        <dbReference type="SAM" id="MobiDB-lite"/>
    </source>
</evidence>
<evidence type="ECO:0000256" key="6">
    <source>
        <dbReference type="ARBA" id="ARBA00023065"/>
    </source>
</evidence>
<name>A0ABN9PIH2_9DINO</name>
<keyword evidence="10" id="KW-0175">Coiled coil</keyword>
<feature type="transmembrane region" description="Helical" evidence="12">
    <location>
        <begin position="254"/>
        <end position="278"/>
    </location>
</feature>
<keyword evidence="16" id="KW-1185">Reference proteome</keyword>
<sequence>MQPGGQLPGAVTDTPRDNGFSMPPGDAAAGEAPLPTGRTSRPSSKASLSVPMADKGGNGSDSDARASSLKSNPGKHLEAPRSSARSDARPSTRPSTKSEVKSVDWLSRLSFASGMKWTEVGWRSIGHQTRDFVDAMGGEDVGVAFCTRAAVHDGAGMPSKRNMRALSRVFEESEDATDSAAATKRKSGELPRRRNVMYPSTCSFAVRTERLLKCSALASAVYVSGVSAMEPVCMPSEAGDVWRRFGESRWRFEAMLAAASAFNAVFYCFSCLFTRLLFGRVDTCKDEELVHLSDVLRSHLGSLGLWMDVLSMIGAVAECVHLWEEASDGTPTAAQWFMMLQMGKLWRVLLPELPAQTKAESYLFLRGVVWIFLQLFLFAHFMACALMVVGMFEQNSGSKSWTEQLQPLEVGCAVTYAEAIYFAVISLTSVGYSDMLVTTRERAVNTVFLLLAQLFSAKVCADLTWLTSTHNHWEAQNQAKQAQTWVALCKMEVPWIVAKRVLAFQSYVANVHREDLAQSAFSGLSDNLIKELRLCAYRKLVIQAPFLREQTKEVIGNIVGALRDAVYLPADFIVRAGEKGRELFFIRRGTSAVYVGKDPPTWGKSESVMNYTAGNYFGELAMLTGRPRAAWVMATSYSVCSSLLFSDVENLGKEFPGAFTRMIHSIVDQFQLKPSMQWADVAMRIHEKLGFETIEEAFEWFTDQGGMQCDDEMNAKAFDEALRRLKVPELDRKIFWATIDTDNSGFITMDEFRAQLAPTWDSDRVRAAEASQAGGAAGCSDSSRIISRSRTDDLLSPKNAHTTGMESDPTAAAQAGAVAAARLLREVQRELKESREQARQLTEEVRALQSLQEQQAP</sequence>
<dbReference type="SUPFAM" id="SSF47473">
    <property type="entry name" value="EF-hand"/>
    <property type="match status" value="1"/>
</dbReference>
<dbReference type="PROSITE" id="PS50222">
    <property type="entry name" value="EF_HAND_2"/>
    <property type="match status" value="1"/>
</dbReference>
<keyword evidence="5 12" id="KW-1133">Transmembrane helix</keyword>
<evidence type="ECO:0000259" key="13">
    <source>
        <dbReference type="PROSITE" id="PS50042"/>
    </source>
</evidence>
<dbReference type="SUPFAM" id="SSF51206">
    <property type="entry name" value="cAMP-binding domain-like"/>
    <property type="match status" value="1"/>
</dbReference>
<accession>A0ABN9PIH2</accession>
<evidence type="ECO:0000256" key="1">
    <source>
        <dbReference type="ARBA" id="ARBA00004141"/>
    </source>
</evidence>
<dbReference type="Pfam" id="PF00027">
    <property type="entry name" value="cNMP_binding"/>
    <property type="match status" value="1"/>
</dbReference>
<dbReference type="InterPro" id="IPR018490">
    <property type="entry name" value="cNMP-bd_dom_sf"/>
</dbReference>
<dbReference type="PROSITE" id="PS00889">
    <property type="entry name" value="CNMP_BINDING_2"/>
    <property type="match status" value="1"/>
</dbReference>
<evidence type="ECO:0000256" key="3">
    <source>
        <dbReference type="ARBA" id="ARBA00022692"/>
    </source>
</evidence>
<evidence type="ECO:0008006" key="17">
    <source>
        <dbReference type="Google" id="ProtNLM"/>
    </source>
</evidence>
<dbReference type="PROSITE" id="PS00888">
    <property type="entry name" value="CNMP_BINDING_1"/>
    <property type="match status" value="1"/>
</dbReference>
<evidence type="ECO:0000256" key="7">
    <source>
        <dbReference type="ARBA" id="ARBA00023136"/>
    </source>
</evidence>
<dbReference type="PROSITE" id="PS00018">
    <property type="entry name" value="EF_HAND_1"/>
    <property type="match status" value="1"/>
</dbReference>
<feature type="transmembrane region" description="Helical" evidence="12">
    <location>
        <begin position="368"/>
        <end position="392"/>
    </location>
</feature>
<feature type="coiled-coil region" evidence="10">
    <location>
        <begin position="817"/>
        <end position="851"/>
    </location>
</feature>
<feature type="region of interest" description="Disordered" evidence="11">
    <location>
        <begin position="1"/>
        <end position="101"/>
    </location>
</feature>
<keyword evidence="6" id="KW-0406">Ion transport</keyword>